<dbReference type="PANTHER" id="PTHR13604">
    <property type="entry name" value="DC12-RELATED"/>
    <property type="match status" value="1"/>
</dbReference>
<evidence type="ECO:0000256" key="2">
    <source>
        <dbReference type="ARBA" id="ARBA00022670"/>
    </source>
</evidence>
<evidence type="ECO:0000256" key="6">
    <source>
        <dbReference type="ARBA" id="ARBA00023125"/>
    </source>
</evidence>
<sequence length="265" mass="28738">MCGRYAITSSPEAIRALFRYGEVPNFPPRFNVAPTQPVPVVRLADGARSFALLRWGLIPAWVKDPRTFSLLINARGESVADKPAFRNAMKRRRCLLPADGFFEWQATGGPKQPFYIARRGGGPLAFAGLWEAWMGPNGEELETVCIVTTRANRTLAPIHDRMPVIVAPEAFDLWLDPGVDAPTAAALIAPAPDGLLEAWPVSTAVNRTANDSPDLLAPLPDRPEPEAAPPPRPKPDARRTTAGSAAAARRRPAKPEPDRGQGSLF</sequence>
<comment type="similarity">
    <text evidence="1 8">Belongs to the SOS response-associated peptidase family.</text>
</comment>
<dbReference type="EMBL" id="NPEU01000136">
    <property type="protein sequence ID" value="RAI38244.1"/>
    <property type="molecule type" value="Genomic_DNA"/>
</dbReference>
<protein>
    <recommendedName>
        <fullName evidence="8">Abasic site processing protein</fullName>
        <ecNumber evidence="8">3.4.-.-</ecNumber>
    </recommendedName>
</protein>
<accession>A0A327KJG3</accession>
<dbReference type="PANTHER" id="PTHR13604:SF0">
    <property type="entry name" value="ABASIC SITE PROCESSING PROTEIN HMCES"/>
    <property type="match status" value="1"/>
</dbReference>
<evidence type="ECO:0000256" key="7">
    <source>
        <dbReference type="ARBA" id="ARBA00023239"/>
    </source>
</evidence>
<dbReference type="EC" id="3.4.-.-" evidence="8"/>
<dbReference type="Pfam" id="PF02586">
    <property type="entry name" value="SRAP"/>
    <property type="match status" value="1"/>
</dbReference>
<evidence type="ECO:0000256" key="3">
    <source>
        <dbReference type="ARBA" id="ARBA00022763"/>
    </source>
</evidence>
<comment type="caution">
    <text evidence="10">The sequence shown here is derived from an EMBL/GenBank/DDBJ whole genome shotgun (WGS) entry which is preliminary data.</text>
</comment>
<dbReference type="Gene3D" id="3.90.1680.10">
    <property type="entry name" value="SOS response associated peptidase-like"/>
    <property type="match status" value="1"/>
</dbReference>
<gene>
    <name evidence="10" type="ORF">CH338_13380</name>
</gene>
<dbReference type="OrthoDB" id="9782620at2"/>
<keyword evidence="3" id="KW-0227">DNA damage</keyword>
<evidence type="ECO:0000313" key="11">
    <source>
        <dbReference type="Proteomes" id="UP000248863"/>
    </source>
</evidence>
<keyword evidence="7" id="KW-0456">Lyase</keyword>
<keyword evidence="2 8" id="KW-0645">Protease</keyword>
<keyword evidence="11" id="KW-1185">Reference proteome</keyword>
<keyword evidence="5" id="KW-0190">Covalent protein-DNA linkage</keyword>
<dbReference type="InterPro" id="IPR036590">
    <property type="entry name" value="SRAP-like"/>
</dbReference>
<evidence type="ECO:0000256" key="4">
    <source>
        <dbReference type="ARBA" id="ARBA00022801"/>
    </source>
</evidence>
<keyword evidence="4 8" id="KW-0378">Hydrolase</keyword>
<feature type="region of interest" description="Disordered" evidence="9">
    <location>
        <begin position="208"/>
        <end position="265"/>
    </location>
</feature>
<dbReference type="SUPFAM" id="SSF143081">
    <property type="entry name" value="BB1717-like"/>
    <property type="match status" value="1"/>
</dbReference>
<keyword evidence="6" id="KW-0238">DNA-binding</keyword>
<proteinExistence type="inferred from homology"/>
<dbReference type="AlphaFoldDB" id="A0A327KJG3"/>
<dbReference type="GO" id="GO:0003697">
    <property type="term" value="F:single-stranded DNA binding"/>
    <property type="evidence" value="ECO:0007669"/>
    <property type="project" value="InterPro"/>
</dbReference>
<dbReference type="InterPro" id="IPR003738">
    <property type="entry name" value="SRAP"/>
</dbReference>
<evidence type="ECO:0000256" key="9">
    <source>
        <dbReference type="SAM" id="MobiDB-lite"/>
    </source>
</evidence>
<dbReference type="Proteomes" id="UP000248863">
    <property type="component" value="Unassembled WGS sequence"/>
</dbReference>
<dbReference type="GO" id="GO:0008233">
    <property type="term" value="F:peptidase activity"/>
    <property type="evidence" value="ECO:0007669"/>
    <property type="project" value="UniProtKB-KW"/>
</dbReference>
<name>A0A327KJG3_9BRAD</name>
<evidence type="ECO:0000256" key="5">
    <source>
        <dbReference type="ARBA" id="ARBA00023124"/>
    </source>
</evidence>
<evidence type="ECO:0000256" key="8">
    <source>
        <dbReference type="RuleBase" id="RU364100"/>
    </source>
</evidence>
<dbReference type="GO" id="GO:0016829">
    <property type="term" value="F:lyase activity"/>
    <property type="evidence" value="ECO:0007669"/>
    <property type="project" value="UniProtKB-KW"/>
</dbReference>
<dbReference type="GO" id="GO:0006508">
    <property type="term" value="P:proteolysis"/>
    <property type="evidence" value="ECO:0007669"/>
    <property type="project" value="UniProtKB-KW"/>
</dbReference>
<organism evidence="10 11">
    <name type="scientific">Rhodoplanes elegans</name>
    <dbReference type="NCBI Taxonomy" id="29408"/>
    <lineage>
        <taxon>Bacteria</taxon>
        <taxon>Pseudomonadati</taxon>
        <taxon>Pseudomonadota</taxon>
        <taxon>Alphaproteobacteria</taxon>
        <taxon>Hyphomicrobiales</taxon>
        <taxon>Nitrobacteraceae</taxon>
        <taxon>Rhodoplanes</taxon>
    </lineage>
</organism>
<evidence type="ECO:0000313" key="10">
    <source>
        <dbReference type="EMBL" id="RAI38244.1"/>
    </source>
</evidence>
<dbReference type="GO" id="GO:0106300">
    <property type="term" value="P:protein-DNA covalent cross-linking repair"/>
    <property type="evidence" value="ECO:0007669"/>
    <property type="project" value="InterPro"/>
</dbReference>
<reference evidence="10 11" key="1">
    <citation type="submission" date="2017-07" db="EMBL/GenBank/DDBJ databases">
        <title>Draft Genome Sequences of Select Purple Nonsulfur Bacteria.</title>
        <authorList>
            <person name="Lasarre B."/>
            <person name="Mckinlay J.B."/>
        </authorList>
    </citation>
    <scope>NUCLEOTIDE SEQUENCE [LARGE SCALE GENOMIC DNA]</scope>
    <source>
        <strain evidence="10 11">DSM 11907</strain>
    </source>
</reference>
<evidence type="ECO:0000256" key="1">
    <source>
        <dbReference type="ARBA" id="ARBA00008136"/>
    </source>
</evidence>
<dbReference type="RefSeq" id="WP_111357667.1">
    <property type="nucleotide sequence ID" value="NZ_NHSK01000132.1"/>
</dbReference>